<dbReference type="Proteomes" id="UP000763484">
    <property type="component" value="Unassembled WGS sequence"/>
</dbReference>
<dbReference type="Gene3D" id="1.10.10.2330">
    <property type="match status" value="1"/>
</dbReference>
<evidence type="ECO:0000313" key="2">
    <source>
        <dbReference type="Proteomes" id="UP000763484"/>
    </source>
</evidence>
<reference evidence="1 2" key="1">
    <citation type="submission" date="2020-09" db="EMBL/GenBank/DDBJ databases">
        <title>Genomic characterization of a novel Parvarchaeota family in acid mine drainage sediments.</title>
        <authorList>
            <person name="Luo Z.-H."/>
        </authorList>
    </citation>
    <scope>NUCLEOTIDE SEQUENCE [LARGE SCALE GENOMIC DNA]</scope>
    <source>
        <strain evidence="1">TL1-5_bins.178</strain>
    </source>
</reference>
<dbReference type="Gene3D" id="3.30.1370.240">
    <property type="match status" value="1"/>
</dbReference>
<dbReference type="EMBL" id="JADFAQ010000014">
    <property type="protein sequence ID" value="MBE5727968.1"/>
    <property type="molecule type" value="Genomic_DNA"/>
</dbReference>
<comment type="caution">
    <text evidence="1">The sequence shown here is derived from an EMBL/GenBank/DDBJ whole genome shotgun (WGS) entry which is preliminary data.</text>
</comment>
<accession>A0A8T3V0M0</accession>
<dbReference type="Gene3D" id="1.10.10.2320">
    <property type="match status" value="1"/>
</dbReference>
<proteinExistence type="predicted"/>
<organism evidence="1 2">
    <name type="scientific">Candidatus Acidifodinimicrobium mancum</name>
    <dbReference type="NCBI Taxonomy" id="2898728"/>
    <lineage>
        <taxon>Archaea</taxon>
        <taxon>Candidatus Parvarchaeota</taxon>
        <taxon>Candidatus Acidifodinimicrobiaceae</taxon>
        <taxon>Candidatus Acidifodinimicrobium</taxon>
    </lineage>
</organism>
<name>A0A8T3V0M0_9ARCH</name>
<protein>
    <submittedName>
        <fullName evidence="1">Uncharacterized protein</fullName>
    </submittedName>
</protein>
<dbReference type="AlphaFoldDB" id="A0A8T3V0M0"/>
<feature type="non-terminal residue" evidence="1">
    <location>
        <position position="218"/>
    </location>
</feature>
<gene>
    <name evidence="1" type="ORF">IHE50_00945</name>
</gene>
<evidence type="ECO:0000313" key="1">
    <source>
        <dbReference type="EMBL" id="MBE5727968.1"/>
    </source>
</evidence>
<sequence length="218" mass="24510">MNYNEIIESLSENDKKVLLNAKERASIDNISNKIPLDLDTVRASVRKLFSLDLVKIENETTVNYRLTAVGKGYLKNGLPEYRVFKLLSAKKEINYTDLGALDLDKNEMNVAVGILKRDGIAQTSGNKIILSGDGSKVKYRADSLSSVSEGKQLDDYIASEFVKRGIIEISENVKEFVYATPSGLDLIRSDKFSMKLVDKLTTDIIENWKGVSFRRYDL</sequence>